<sequence length="86" mass="9079">MKIDITNQAGGVKAFLSGFSTEELEAKIEACQSGNCDCACDPALMQKIEGIELTTVEGGSMLSITGDVNADTLAPMMKECLFGEKQ</sequence>
<evidence type="ECO:0000313" key="2">
    <source>
        <dbReference type="Proteomes" id="UP000228859"/>
    </source>
</evidence>
<name>A0A2D3WIQ6_9BACT</name>
<dbReference type="AlphaFoldDB" id="A0A2D3WIQ6"/>
<organism evidence="1 2">
    <name type="scientific">Sulfuricurvum kujiense</name>
    <dbReference type="NCBI Taxonomy" id="148813"/>
    <lineage>
        <taxon>Bacteria</taxon>
        <taxon>Pseudomonadati</taxon>
        <taxon>Campylobacterota</taxon>
        <taxon>Epsilonproteobacteria</taxon>
        <taxon>Campylobacterales</taxon>
        <taxon>Sulfurimonadaceae</taxon>
        <taxon>Sulfuricurvum</taxon>
    </lineage>
</organism>
<gene>
    <name evidence="1" type="ORF">CFH83_03390</name>
</gene>
<proteinExistence type="predicted"/>
<accession>A0A2D3WIQ6</accession>
<comment type="caution">
    <text evidence="1">The sequence shown here is derived from an EMBL/GenBank/DDBJ whole genome shotgun (WGS) entry which is preliminary data.</text>
</comment>
<dbReference type="EMBL" id="DLUI01000053">
    <property type="protein sequence ID" value="DAB38930.1"/>
    <property type="molecule type" value="Genomic_DNA"/>
</dbReference>
<protein>
    <submittedName>
        <fullName evidence="1">Uncharacterized protein</fullName>
    </submittedName>
</protein>
<reference evidence="1 2" key="1">
    <citation type="journal article" date="2017" name="Front. Microbiol.">
        <title>Comparative Genomic Analysis of the Class Epsilonproteobacteria and Proposed Reclassification to Epsilonbacteraeota (phyl. nov.).</title>
        <authorList>
            <person name="Waite D.W."/>
            <person name="Vanwonterghem I."/>
            <person name="Rinke C."/>
            <person name="Parks D.H."/>
            <person name="Zhang Y."/>
            <person name="Takai K."/>
            <person name="Sievert S.M."/>
            <person name="Simon J."/>
            <person name="Campbell B.J."/>
            <person name="Hanson T.E."/>
            <person name="Woyke T."/>
            <person name="Klotz M.G."/>
            <person name="Hugenholtz P."/>
        </authorList>
    </citation>
    <scope>NUCLEOTIDE SEQUENCE [LARGE SCALE GENOMIC DNA]</scope>
    <source>
        <strain evidence="1">UBA12443</strain>
    </source>
</reference>
<dbReference type="RefSeq" id="WP_294895414.1">
    <property type="nucleotide sequence ID" value="NZ_DLUI01000053.1"/>
</dbReference>
<dbReference type="Proteomes" id="UP000228859">
    <property type="component" value="Unassembled WGS sequence"/>
</dbReference>
<evidence type="ECO:0000313" key="1">
    <source>
        <dbReference type="EMBL" id="DAB38930.1"/>
    </source>
</evidence>